<dbReference type="Proteomes" id="UP001479290">
    <property type="component" value="Unassembled WGS sequence"/>
</dbReference>
<feature type="transmembrane region" description="Helical" evidence="2">
    <location>
        <begin position="200"/>
        <end position="225"/>
    </location>
</feature>
<evidence type="ECO:0000256" key="1">
    <source>
        <dbReference type="SAM" id="MobiDB-lite"/>
    </source>
</evidence>
<keyword evidence="2" id="KW-0472">Membrane</keyword>
<dbReference type="PANTHER" id="PTHR31777:SF0">
    <property type="entry name" value="TRANSMEMBRANE PROTEIN 169"/>
    <property type="match status" value="1"/>
</dbReference>
<protein>
    <recommendedName>
        <fullName evidence="5">Transmembrane protein 169</fullName>
    </recommendedName>
</protein>
<evidence type="ECO:0008006" key="5">
    <source>
        <dbReference type="Google" id="ProtNLM"/>
    </source>
</evidence>
<gene>
    <name evidence="3" type="ORF">ABG768_003789</name>
</gene>
<evidence type="ECO:0000256" key="2">
    <source>
        <dbReference type="SAM" id="Phobius"/>
    </source>
</evidence>
<feature type="region of interest" description="Disordered" evidence="1">
    <location>
        <begin position="1"/>
        <end position="90"/>
    </location>
</feature>
<feature type="compositionally biased region" description="Basic residues" evidence="1">
    <location>
        <begin position="39"/>
        <end position="48"/>
    </location>
</feature>
<dbReference type="Pfam" id="PF15052">
    <property type="entry name" value="TMEM169"/>
    <property type="match status" value="1"/>
</dbReference>
<evidence type="ECO:0000313" key="3">
    <source>
        <dbReference type="EMBL" id="KAK9966692.1"/>
    </source>
</evidence>
<dbReference type="EMBL" id="JAWDJR010000011">
    <property type="protein sequence ID" value="KAK9966692.1"/>
    <property type="molecule type" value="Genomic_DNA"/>
</dbReference>
<keyword evidence="4" id="KW-1185">Reference proteome</keyword>
<keyword evidence="2" id="KW-1133">Transmembrane helix</keyword>
<proteinExistence type="predicted"/>
<name>A0AAW1ZZE7_CULAL</name>
<dbReference type="PANTHER" id="PTHR31777">
    <property type="entry name" value="TRANSMEMBRANE PROTEIN 169"/>
    <property type="match status" value="1"/>
</dbReference>
<keyword evidence="2" id="KW-0812">Transmembrane</keyword>
<dbReference type="InterPro" id="IPR029386">
    <property type="entry name" value="TMEM169"/>
</dbReference>
<accession>A0AAW1ZZE7</accession>
<sequence length="291" mass="32541">MSEGASGDITGLELEGVIGTEETPVNTLQRSAEEEGTSTRRKKKKKKKEIIYRSDLEDDDDAGEGTSANVDGTFSPPHDEEEEDIPPDSRFVTLTGTITRGKRKGQMVDIYMTLTDKELRDMARSKERLDAECDGIAEAKQKPCALGVSQGPHVLLWSLSCSPFIFLLSFITSFYYGTLTWYNVFLVYNEERSFLHKITVCPLLILLYPVLIMALCVCMGVYVAVTQLSWVFGEWWLAVRDLEKGFCGWMCGKLGLEDCAPYNVVELLDSDTLSGTLQGKRMDDVEHTSTL</sequence>
<feature type="transmembrane region" description="Helical" evidence="2">
    <location>
        <begin position="164"/>
        <end position="188"/>
    </location>
</feature>
<reference evidence="3 4" key="1">
    <citation type="submission" date="2024-05" db="EMBL/GenBank/DDBJ databases">
        <title>A high-quality chromosomal-level genome assembly of Topmouth culter (Culter alburnus).</title>
        <authorList>
            <person name="Zhao H."/>
        </authorList>
    </citation>
    <scope>NUCLEOTIDE SEQUENCE [LARGE SCALE GENOMIC DNA]</scope>
    <source>
        <strain evidence="3">CATC2023</strain>
        <tissue evidence="3">Muscle</tissue>
    </source>
</reference>
<organism evidence="3 4">
    <name type="scientific">Culter alburnus</name>
    <name type="common">Topmouth culter</name>
    <dbReference type="NCBI Taxonomy" id="194366"/>
    <lineage>
        <taxon>Eukaryota</taxon>
        <taxon>Metazoa</taxon>
        <taxon>Chordata</taxon>
        <taxon>Craniata</taxon>
        <taxon>Vertebrata</taxon>
        <taxon>Euteleostomi</taxon>
        <taxon>Actinopterygii</taxon>
        <taxon>Neopterygii</taxon>
        <taxon>Teleostei</taxon>
        <taxon>Ostariophysi</taxon>
        <taxon>Cypriniformes</taxon>
        <taxon>Xenocyprididae</taxon>
        <taxon>Xenocypridinae</taxon>
        <taxon>Culter</taxon>
    </lineage>
</organism>
<comment type="caution">
    <text evidence="3">The sequence shown here is derived from an EMBL/GenBank/DDBJ whole genome shotgun (WGS) entry which is preliminary data.</text>
</comment>
<dbReference type="AlphaFoldDB" id="A0AAW1ZZE7"/>
<evidence type="ECO:0000313" key="4">
    <source>
        <dbReference type="Proteomes" id="UP001479290"/>
    </source>
</evidence>